<feature type="compositionally biased region" description="Pro residues" evidence="3">
    <location>
        <begin position="193"/>
        <end position="205"/>
    </location>
</feature>
<comment type="subcellular location">
    <subcellularLocation>
        <location evidence="1">Nucleus</location>
    </subcellularLocation>
</comment>
<feature type="compositionally biased region" description="Acidic residues" evidence="3">
    <location>
        <begin position="134"/>
        <end position="153"/>
    </location>
</feature>
<feature type="compositionally biased region" description="Low complexity" evidence="3">
    <location>
        <begin position="113"/>
        <end position="123"/>
    </location>
</feature>
<dbReference type="eggNOG" id="KOG1659">
    <property type="taxonomic scope" value="Eukaryota"/>
</dbReference>
<dbReference type="PANTHER" id="PTHR10252:SF5">
    <property type="entry name" value="DR1-ASSOCIATED COREPRESSOR"/>
    <property type="match status" value="1"/>
</dbReference>
<evidence type="ECO:0000256" key="1">
    <source>
        <dbReference type="ARBA" id="ARBA00004123"/>
    </source>
</evidence>
<dbReference type="GO" id="GO:0005634">
    <property type="term" value="C:nucleus"/>
    <property type="evidence" value="ECO:0007669"/>
    <property type="project" value="UniProtKB-SubCell"/>
</dbReference>
<dbReference type="SUPFAM" id="SSF47113">
    <property type="entry name" value="Histone-fold"/>
    <property type="match status" value="1"/>
</dbReference>
<dbReference type="InterPro" id="IPR050568">
    <property type="entry name" value="Transcr_DNA_Rep_Reg"/>
</dbReference>
<evidence type="ECO:0000259" key="4">
    <source>
        <dbReference type="Pfam" id="PF00808"/>
    </source>
</evidence>
<evidence type="ECO:0000256" key="3">
    <source>
        <dbReference type="SAM" id="MobiDB-lite"/>
    </source>
</evidence>
<protein>
    <recommendedName>
        <fullName evidence="4">Transcription factor CBF/NF-Y/archaeal histone domain-containing protein</fullName>
    </recommendedName>
</protein>
<sequence length="262" mass="27892">MPPKRRKFDSRFPAARIKKIMQLDDDVGRVATAVPILISRAVEIFLQAILTKSSEYAGSRNAKTLTVGHLKHCIEKEEQWDFLKDLTAKVPDVSGCNENEESPKRGRKRKNSASKAPSGSGSSSKKKLKKKAEEPEEEDEDKEQESEQEDESDTSSPASAQSSNSTNKKPSVDPSPLAILHKRLSANVSSSSPSPPSSSAPPPPLSTTQSPLSALAAKLNSKATPSPLLAYASSLPSANVAVAGLVGGATSHGNSDEEDYDA</sequence>
<dbReference type="STRING" id="400682.A0A1X7VKE0"/>
<dbReference type="GO" id="GO:0046982">
    <property type="term" value="F:protein heterodimerization activity"/>
    <property type="evidence" value="ECO:0007669"/>
    <property type="project" value="InterPro"/>
</dbReference>
<feature type="domain" description="Transcription factor CBF/NF-Y/archaeal histone" evidence="4">
    <location>
        <begin position="11"/>
        <end position="74"/>
    </location>
</feature>
<dbReference type="PANTHER" id="PTHR10252">
    <property type="entry name" value="HISTONE-LIKE TRANSCRIPTION FACTOR CCAAT-RELATED"/>
    <property type="match status" value="1"/>
</dbReference>
<keyword evidence="6" id="KW-1185">Reference proteome</keyword>
<dbReference type="OMA" id="CITSENQ"/>
<dbReference type="KEGG" id="aqu:100639013"/>
<evidence type="ECO:0000256" key="2">
    <source>
        <dbReference type="ARBA" id="ARBA00023242"/>
    </source>
</evidence>
<dbReference type="OrthoDB" id="653904at2759"/>
<dbReference type="InterPro" id="IPR009072">
    <property type="entry name" value="Histone-fold"/>
</dbReference>
<feature type="compositionally biased region" description="Low complexity" evidence="3">
    <location>
        <begin position="154"/>
        <end position="167"/>
    </location>
</feature>
<organism evidence="5">
    <name type="scientific">Amphimedon queenslandica</name>
    <name type="common">Sponge</name>
    <dbReference type="NCBI Taxonomy" id="400682"/>
    <lineage>
        <taxon>Eukaryota</taxon>
        <taxon>Metazoa</taxon>
        <taxon>Porifera</taxon>
        <taxon>Demospongiae</taxon>
        <taxon>Heteroscleromorpha</taxon>
        <taxon>Haplosclerida</taxon>
        <taxon>Niphatidae</taxon>
        <taxon>Amphimedon</taxon>
    </lineage>
</organism>
<dbReference type="EnsemblMetazoa" id="XM_003383725.2">
    <property type="protein sequence ID" value="XP_003383773.1"/>
    <property type="gene ID" value="LOC100639013"/>
</dbReference>
<keyword evidence="2" id="KW-0539">Nucleus</keyword>
<dbReference type="Proteomes" id="UP000007879">
    <property type="component" value="Unassembled WGS sequence"/>
</dbReference>
<dbReference type="Pfam" id="PF00808">
    <property type="entry name" value="CBFD_NFYB_HMF"/>
    <property type="match status" value="1"/>
</dbReference>
<dbReference type="GO" id="GO:0001046">
    <property type="term" value="F:core promoter sequence-specific DNA binding"/>
    <property type="evidence" value="ECO:0007669"/>
    <property type="project" value="TreeGrafter"/>
</dbReference>
<evidence type="ECO:0000313" key="6">
    <source>
        <dbReference type="Proteomes" id="UP000007879"/>
    </source>
</evidence>
<dbReference type="InterPro" id="IPR003958">
    <property type="entry name" value="CBFA_NFYB_domain"/>
</dbReference>
<name>A0A1X7VKE0_AMPQE</name>
<gene>
    <name evidence="5" type="primary">100639013</name>
</gene>
<dbReference type="EnsemblMetazoa" id="Aqu2.1.40841_001">
    <property type="protein sequence ID" value="Aqu2.1.40841_001"/>
    <property type="gene ID" value="Aqu2.1.40841"/>
</dbReference>
<dbReference type="InParanoid" id="A0A1X7VKE0"/>
<dbReference type="GO" id="GO:0016251">
    <property type="term" value="F:RNA polymerase II general transcription initiation factor activity"/>
    <property type="evidence" value="ECO:0007669"/>
    <property type="project" value="TreeGrafter"/>
</dbReference>
<dbReference type="AlphaFoldDB" id="A0A1X7VKE0"/>
<evidence type="ECO:0000313" key="5">
    <source>
        <dbReference type="EnsemblMetazoa" id="Aqu2.1.40841_001"/>
    </source>
</evidence>
<proteinExistence type="predicted"/>
<dbReference type="CDD" id="cd22906">
    <property type="entry name" value="HFD_DRAP1"/>
    <property type="match status" value="1"/>
</dbReference>
<feature type="region of interest" description="Disordered" evidence="3">
    <location>
        <begin position="92"/>
        <end position="213"/>
    </location>
</feature>
<dbReference type="Gene3D" id="1.10.20.10">
    <property type="entry name" value="Histone, subunit A"/>
    <property type="match status" value="1"/>
</dbReference>
<accession>A0A1X7VKE0</accession>
<reference evidence="6" key="1">
    <citation type="journal article" date="2010" name="Nature">
        <title>The Amphimedon queenslandica genome and the evolution of animal complexity.</title>
        <authorList>
            <person name="Srivastava M."/>
            <person name="Simakov O."/>
            <person name="Chapman J."/>
            <person name="Fahey B."/>
            <person name="Gauthier M.E."/>
            <person name="Mitros T."/>
            <person name="Richards G.S."/>
            <person name="Conaco C."/>
            <person name="Dacre M."/>
            <person name="Hellsten U."/>
            <person name="Larroux C."/>
            <person name="Putnam N.H."/>
            <person name="Stanke M."/>
            <person name="Adamska M."/>
            <person name="Darling A."/>
            <person name="Degnan S.M."/>
            <person name="Oakley T.H."/>
            <person name="Plachetzki D.C."/>
            <person name="Zhai Y."/>
            <person name="Adamski M."/>
            <person name="Calcino A."/>
            <person name="Cummins S.F."/>
            <person name="Goodstein D.M."/>
            <person name="Harris C."/>
            <person name="Jackson D.J."/>
            <person name="Leys S.P."/>
            <person name="Shu S."/>
            <person name="Woodcroft B.J."/>
            <person name="Vervoort M."/>
            <person name="Kosik K.S."/>
            <person name="Manning G."/>
            <person name="Degnan B.M."/>
            <person name="Rokhsar D.S."/>
        </authorList>
    </citation>
    <scope>NUCLEOTIDE SEQUENCE [LARGE SCALE GENOMIC DNA]</scope>
</reference>
<reference evidence="5" key="2">
    <citation type="submission" date="2017-05" db="UniProtKB">
        <authorList>
            <consortium name="EnsemblMetazoa"/>
        </authorList>
    </citation>
    <scope>IDENTIFICATION</scope>
</reference>